<dbReference type="PANTHER" id="PTHR22916:SF64">
    <property type="entry name" value="TRANSFERASE, PUTATIVE-RELATED"/>
    <property type="match status" value="1"/>
</dbReference>
<dbReference type="STRING" id="926556.Echvi_3859"/>
<dbReference type="OrthoDB" id="6307329at2"/>
<dbReference type="eggNOG" id="COG1215">
    <property type="taxonomic scope" value="Bacteria"/>
</dbReference>
<dbReference type="SUPFAM" id="SSF53448">
    <property type="entry name" value="Nucleotide-diphospho-sugar transferases"/>
    <property type="match status" value="1"/>
</dbReference>
<evidence type="ECO:0000313" key="2">
    <source>
        <dbReference type="EMBL" id="AGA80071.1"/>
    </source>
</evidence>
<dbReference type="GO" id="GO:0016758">
    <property type="term" value="F:hexosyltransferase activity"/>
    <property type="evidence" value="ECO:0007669"/>
    <property type="project" value="UniProtKB-ARBA"/>
</dbReference>
<dbReference type="PATRIC" id="fig|926556.3.peg.4060"/>
<gene>
    <name evidence="2" type="ordered locus">Echvi_3859</name>
</gene>
<name>L0G4Z7_ECHVK</name>
<organism evidence="2 3">
    <name type="scientific">Echinicola vietnamensis (strain DSM 17526 / LMG 23754 / KMM 6221)</name>
    <dbReference type="NCBI Taxonomy" id="926556"/>
    <lineage>
        <taxon>Bacteria</taxon>
        <taxon>Pseudomonadati</taxon>
        <taxon>Bacteroidota</taxon>
        <taxon>Cytophagia</taxon>
        <taxon>Cytophagales</taxon>
        <taxon>Cyclobacteriaceae</taxon>
        <taxon>Echinicola</taxon>
    </lineage>
</organism>
<dbReference type="Proteomes" id="UP000010796">
    <property type="component" value="Chromosome"/>
</dbReference>
<feature type="domain" description="Glycosyltransferase 2-like" evidence="1">
    <location>
        <begin position="5"/>
        <end position="145"/>
    </location>
</feature>
<dbReference type="InterPro" id="IPR001173">
    <property type="entry name" value="Glyco_trans_2-like"/>
</dbReference>
<dbReference type="HOGENOM" id="CLU_076334_0_0_10"/>
<keyword evidence="2" id="KW-0808">Transferase</keyword>
<sequence>MLDYCVIIPAHNEAQYLPLLLDSLTQQALLPKQSVIVNDHSTDETEAIIDRYSKKFPWITKVNSQTEASRLPGSKVVAAFDKGLKEIDQPYDFIVKLDADLILPVNYFQEVAKIFHQCPKAGMVGGFAYEKDGAEWKLNHPMGKDHIRGAFKAYRRTCFEKMGGLRCSIGWDTIDELLARYHGFDVVTVPTLKVKHLRPTGSAYSQKAKYLQGQAMYKMRYGLGIAFLSMAKVSWRQKKPGYLLDSMIGYVSSYFNGIQRAVSAEEGKFIRSYRWKNIFQKISGK</sequence>
<accession>L0G4Z7</accession>
<dbReference type="Gene3D" id="3.90.550.10">
    <property type="entry name" value="Spore Coat Polysaccharide Biosynthesis Protein SpsA, Chain A"/>
    <property type="match status" value="1"/>
</dbReference>
<dbReference type="Pfam" id="PF00535">
    <property type="entry name" value="Glycos_transf_2"/>
    <property type="match status" value="1"/>
</dbReference>
<reference evidence="3" key="1">
    <citation type="submission" date="2012-02" db="EMBL/GenBank/DDBJ databases">
        <title>The complete genome of Echinicola vietnamensis DSM 17526.</title>
        <authorList>
            <person name="Lucas S."/>
            <person name="Copeland A."/>
            <person name="Lapidus A."/>
            <person name="Glavina del Rio T."/>
            <person name="Dalin E."/>
            <person name="Tice H."/>
            <person name="Bruce D."/>
            <person name="Goodwin L."/>
            <person name="Pitluck S."/>
            <person name="Peters L."/>
            <person name="Ovchinnikova G."/>
            <person name="Teshima H."/>
            <person name="Kyrpides N."/>
            <person name="Mavromatis K."/>
            <person name="Ivanova N."/>
            <person name="Brettin T."/>
            <person name="Detter J.C."/>
            <person name="Han C."/>
            <person name="Larimer F."/>
            <person name="Land M."/>
            <person name="Hauser L."/>
            <person name="Markowitz V."/>
            <person name="Cheng J.-F."/>
            <person name="Hugenholtz P."/>
            <person name="Woyke T."/>
            <person name="Wu D."/>
            <person name="Brambilla E."/>
            <person name="Klenk H.-P."/>
            <person name="Eisen J.A."/>
        </authorList>
    </citation>
    <scope>NUCLEOTIDE SEQUENCE [LARGE SCALE GENOMIC DNA]</scope>
    <source>
        <strain evidence="3">DSM 17526 / LMG 23754 / KMM 6221</strain>
    </source>
</reference>
<dbReference type="AlphaFoldDB" id="L0G4Z7"/>
<dbReference type="KEGG" id="evi:Echvi_3859"/>
<proteinExistence type="predicted"/>
<dbReference type="CDD" id="cd00761">
    <property type="entry name" value="Glyco_tranf_GTA_type"/>
    <property type="match status" value="1"/>
</dbReference>
<evidence type="ECO:0000259" key="1">
    <source>
        <dbReference type="Pfam" id="PF00535"/>
    </source>
</evidence>
<dbReference type="InterPro" id="IPR029044">
    <property type="entry name" value="Nucleotide-diphossugar_trans"/>
</dbReference>
<dbReference type="PANTHER" id="PTHR22916">
    <property type="entry name" value="GLYCOSYLTRANSFERASE"/>
    <property type="match status" value="1"/>
</dbReference>
<dbReference type="RefSeq" id="WP_015267612.1">
    <property type="nucleotide sequence ID" value="NC_019904.1"/>
</dbReference>
<dbReference type="EMBL" id="CP003346">
    <property type="protein sequence ID" value="AGA80071.1"/>
    <property type="molecule type" value="Genomic_DNA"/>
</dbReference>
<protein>
    <submittedName>
        <fullName evidence="2">Glycosyl transferase</fullName>
    </submittedName>
</protein>
<keyword evidence="3" id="KW-1185">Reference proteome</keyword>
<evidence type="ECO:0000313" key="3">
    <source>
        <dbReference type="Proteomes" id="UP000010796"/>
    </source>
</evidence>